<feature type="compositionally biased region" description="Basic residues" evidence="1">
    <location>
        <begin position="9"/>
        <end position="26"/>
    </location>
</feature>
<reference evidence="2" key="1">
    <citation type="submission" date="2020-02" db="EMBL/GenBank/DDBJ databases">
        <authorList>
            <person name="Meier V. D."/>
        </authorList>
    </citation>
    <scope>NUCLEOTIDE SEQUENCE</scope>
    <source>
        <strain evidence="2">AVDCRST_MAG45</strain>
    </source>
</reference>
<dbReference type="AlphaFoldDB" id="A0A6J4S8T5"/>
<protein>
    <submittedName>
        <fullName evidence="2">Uncharacterized protein</fullName>
    </submittedName>
</protein>
<gene>
    <name evidence="2" type="ORF">AVDCRST_MAG45-817</name>
</gene>
<feature type="region of interest" description="Disordered" evidence="1">
    <location>
        <begin position="43"/>
        <end position="62"/>
    </location>
</feature>
<accession>A0A6J4S8T5</accession>
<feature type="non-terminal residue" evidence="2">
    <location>
        <position position="1"/>
    </location>
</feature>
<proteinExistence type="predicted"/>
<name>A0A6J4S8T5_9ACTN</name>
<organism evidence="2">
    <name type="scientific">uncultured Solirubrobacterales bacterium</name>
    <dbReference type="NCBI Taxonomy" id="768556"/>
    <lineage>
        <taxon>Bacteria</taxon>
        <taxon>Bacillati</taxon>
        <taxon>Actinomycetota</taxon>
        <taxon>Thermoleophilia</taxon>
        <taxon>Solirubrobacterales</taxon>
        <taxon>environmental samples</taxon>
    </lineage>
</organism>
<feature type="region of interest" description="Disordered" evidence="1">
    <location>
        <begin position="1"/>
        <end position="36"/>
    </location>
</feature>
<evidence type="ECO:0000256" key="1">
    <source>
        <dbReference type="SAM" id="MobiDB-lite"/>
    </source>
</evidence>
<feature type="non-terminal residue" evidence="2">
    <location>
        <position position="106"/>
    </location>
</feature>
<sequence>AGARDLAARARRAGAPARRRKAHGPGRRPSAGRARGLLVGRPRRGRLDRRGRARRALPDARHRRRVGCQRALLGLVVSGCHRDQRRGRGRLSGRASRGARAAGGAV</sequence>
<dbReference type="EMBL" id="CADCVU010000071">
    <property type="protein sequence ID" value="CAA9492346.1"/>
    <property type="molecule type" value="Genomic_DNA"/>
</dbReference>
<feature type="region of interest" description="Disordered" evidence="1">
    <location>
        <begin position="82"/>
        <end position="106"/>
    </location>
</feature>
<feature type="compositionally biased region" description="Low complexity" evidence="1">
    <location>
        <begin position="92"/>
        <end position="106"/>
    </location>
</feature>
<evidence type="ECO:0000313" key="2">
    <source>
        <dbReference type="EMBL" id="CAA9492346.1"/>
    </source>
</evidence>
<feature type="compositionally biased region" description="Low complexity" evidence="1">
    <location>
        <begin position="27"/>
        <end position="36"/>
    </location>
</feature>